<dbReference type="EMBL" id="LIAE01006250">
    <property type="protein sequence ID" value="PAV92274.1"/>
    <property type="molecule type" value="Genomic_DNA"/>
</dbReference>
<dbReference type="Gene3D" id="3.50.50.60">
    <property type="entry name" value="FAD/NAD(P)-binding domain"/>
    <property type="match status" value="2"/>
</dbReference>
<dbReference type="STRING" id="2018661.A0A2A2M1B3"/>
<dbReference type="InterPro" id="IPR036188">
    <property type="entry name" value="FAD/NAD-bd_sf"/>
</dbReference>
<comment type="caution">
    <text evidence="5">The sequence shown here is derived from an EMBL/GenBank/DDBJ whole genome shotgun (WGS) entry which is preliminary data.</text>
</comment>
<feature type="domain" description="FAD/NAD(P)-binding" evidence="4">
    <location>
        <begin position="3"/>
        <end position="284"/>
    </location>
</feature>
<evidence type="ECO:0000256" key="1">
    <source>
        <dbReference type="ARBA" id="ARBA00009333"/>
    </source>
</evidence>
<name>A0A2A2M1B3_9BILA</name>
<evidence type="ECO:0000313" key="5">
    <source>
        <dbReference type="EMBL" id="PAV92274.1"/>
    </source>
</evidence>
<dbReference type="InterPro" id="IPR023753">
    <property type="entry name" value="FAD/NAD-binding_dom"/>
</dbReference>
<dbReference type="SUPFAM" id="SSF51905">
    <property type="entry name" value="FAD/NAD(P)-binding domain"/>
    <property type="match status" value="1"/>
</dbReference>
<dbReference type="Pfam" id="PF07992">
    <property type="entry name" value="Pyr_redox_2"/>
    <property type="match status" value="1"/>
</dbReference>
<keyword evidence="6" id="KW-1185">Reference proteome</keyword>
<dbReference type="GO" id="GO:0097237">
    <property type="term" value="P:cellular response to toxic substance"/>
    <property type="evidence" value="ECO:0007669"/>
    <property type="project" value="UniProtKB-ARBA"/>
</dbReference>
<organism evidence="5 6">
    <name type="scientific">Diploscapter pachys</name>
    <dbReference type="NCBI Taxonomy" id="2018661"/>
    <lineage>
        <taxon>Eukaryota</taxon>
        <taxon>Metazoa</taxon>
        <taxon>Ecdysozoa</taxon>
        <taxon>Nematoda</taxon>
        <taxon>Chromadorea</taxon>
        <taxon>Rhabditida</taxon>
        <taxon>Rhabditina</taxon>
        <taxon>Rhabditomorpha</taxon>
        <taxon>Rhabditoidea</taxon>
        <taxon>Rhabditidae</taxon>
        <taxon>Diploscapter</taxon>
    </lineage>
</organism>
<dbReference type="GO" id="GO:0016491">
    <property type="term" value="F:oxidoreductase activity"/>
    <property type="evidence" value="ECO:0007669"/>
    <property type="project" value="UniProtKB-KW"/>
</dbReference>
<evidence type="ECO:0000256" key="2">
    <source>
        <dbReference type="ARBA" id="ARBA00022630"/>
    </source>
</evidence>
<evidence type="ECO:0000256" key="3">
    <source>
        <dbReference type="ARBA" id="ARBA00023002"/>
    </source>
</evidence>
<sequence length="305" mass="32244">MIDCVIIGGGPAGLTAAIYLARFRRNVVVIDDGNSRASWIPRSHNHPGFPEGIGGDELLVRMRAQAERYGAVLHPERATALERKGDGFLVSTVNRTLDARMTLLATGVVNRSPQIDPATHRRALESGKLRYCPICDGFEVTDMRIAVIGADEHGVAEALFLRTYSSKITLLAERTVDLDEEDRQALQEAGIALAGAPLASIDFESGDDVIIALEDGAGTVVVDTVYPALGSDINNALAIDMGVALSDCRCIATDEDQRTNLPGCYAAGDVVAGLDQISVATGHGAKAATAIHNALRALDGQTADK</sequence>
<protein>
    <recommendedName>
        <fullName evidence="4">FAD/NAD(P)-binding domain-containing protein</fullName>
    </recommendedName>
</protein>
<keyword evidence="2" id="KW-0285">Flavoprotein</keyword>
<evidence type="ECO:0000313" key="6">
    <source>
        <dbReference type="Proteomes" id="UP000218231"/>
    </source>
</evidence>
<dbReference type="OrthoDB" id="672at2759"/>
<proteinExistence type="inferred from homology"/>
<dbReference type="AlphaFoldDB" id="A0A2A2M1B3"/>
<dbReference type="Proteomes" id="UP000218231">
    <property type="component" value="Unassembled WGS sequence"/>
</dbReference>
<gene>
    <name evidence="5" type="ORF">WR25_23766</name>
</gene>
<dbReference type="PRINTS" id="PR00469">
    <property type="entry name" value="PNDRDTASEII"/>
</dbReference>
<reference evidence="5 6" key="1">
    <citation type="journal article" date="2017" name="Curr. Biol.">
        <title>Genome architecture and evolution of a unichromosomal asexual nematode.</title>
        <authorList>
            <person name="Fradin H."/>
            <person name="Zegar C."/>
            <person name="Gutwein M."/>
            <person name="Lucas J."/>
            <person name="Kovtun M."/>
            <person name="Corcoran D."/>
            <person name="Baugh L.R."/>
            <person name="Kiontke K."/>
            <person name="Gunsalus K."/>
            <person name="Fitch D.H."/>
            <person name="Piano F."/>
        </authorList>
    </citation>
    <scope>NUCLEOTIDE SEQUENCE [LARGE SCALE GENOMIC DNA]</scope>
    <source>
        <strain evidence="5">PF1309</strain>
    </source>
</reference>
<evidence type="ECO:0000259" key="4">
    <source>
        <dbReference type="Pfam" id="PF07992"/>
    </source>
</evidence>
<comment type="similarity">
    <text evidence="1">Belongs to the class-II pyridine nucleotide-disulfide oxidoreductase family.</text>
</comment>
<dbReference type="PANTHER" id="PTHR48105">
    <property type="entry name" value="THIOREDOXIN REDUCTASE 1-RELATED-RELATED"/>
    <property type="match status" value="1"/>
</dbReference>
<dbReference type="PRINTS" id="PR00368">
    <property type="entry name" value="FADPNR"/>
</dbReference>
<keyword evidence="3" id="KW-0560">Oxidoreductase</keyword>
<accession>A0A2A2M1B3</accession>
<dbReference type="InterPro" id="IPR050097">
    <property type="entry name" value="Ferredoxin-NADP_redctase_2"/>
</dbReference>